<accession>A0A1F5WNI6</accession>
<name>A0A1F5WNI6_9BACT</name>
<gene>
    <name evidence="1" type="ORF">A3F23_01880</name>
</gene>
<sequence length="728" mass="83724">MKRVFQDIIKTNPRSLLKYISEEAANKEWAVTAIKEASSFYPEEFIDNAYNFDVKIYGTQIKLAAHAAHKNRSFQRIIGSAAALVRLDDKFINNLIIDSINNDPKSGLSFYSAPENKQEEEESYYKKIYSKEIRDQIIYRLIERDPKFLLDNYQKMRNMDSSAEALKRLILSSATKAPESIVLNFKKNWEDLPYMPGVFEKVFLNDPVSIGKRLEFQSETSIGAIIMKLLRKSSQPQIIKFIDALDEISLSKKTNENLYIKYIVNLDRIALIYASQPNTKLNEALKLATSKDFLQFLIELRSSEQKIGSIGIEKLMSKVALEEVRKINDLHERPDTERFKLVEKMRTSELYTLMVYGEEEIFTSTFNGLFSRMIEKMKVSHLKGDELLKNSGFNKFRTLIKMASSFNRIQEFLSTMDSADSKEILQKFIRLDETEDFLNQAVAIADTFNSIQDPAILMALSSEIKSEYKRVNETKNKKATTVYGLLAGLFAQKKTIDDEWIKEMSQKYKLSNLLEINQADLFDQYGSNVQEYFFYDDDDGKASFTSFLNQYKGKNEWKIEDKNEFVVITSSARNGKKIEIFANKPNHQYDGSEKINEYFKTKKISPSIIVHRGHSYHTSDTIQRITAGARIVSLGSCGGYNNITAVLEKSPNSHIISTKGVGTMTINDPLFFALNEEIRNSGKINWSIFWSQMEKKLSGNKVFNDYVSPHRNLGVVFLKAYNKNLQNE</sequence>
<reference evidence="1 2" key="1">
    <citation type="journal article" date="2016" name="Nat. Commun.">
        <title>Thousands of microbial genomes shed light on interconnected biogeochemical processes in an aquifer system.</title>
        <authorList>
            <person name="Anantharaman K."/>
            <person name="Brown C.T."/>
            <person name="Hug L.A."/>
            <person name="Sharon I."/>
            <person name="Castelle C.J."/>
            <person name="Probst A.J."/>
            <person name="Thomas B.C."/>
            <person name="Singh A."/>
            <person name="Wilkins M.J."/>
            <person name="Karaoz U."/>
            <person name="Brodie E.L."/>
            <person name="Williams K.H."/>
            <person name="Hubbard S.S."/>
            <person name="Banfield J.F."/>
        </authorList>
    </citation>
    <scope>NUCLEOTIDE SEQUENCE [LARGE SCALE GENOMIC DNA]</scope>
</reference>
<protein>
    <submittedName>
        <fullName evidence="1">Uncharacterized protein</fullName>
    </submittedName>
</protein>
<evidence type="ECO:0000313" key="2">
    <source>
        <dbReference type="Proteomes" id="UP000177723"/>
    </source>
</evidence>
<organism evidence="1 2">
    <name type="scientific">Candidatus Giovannonibacteria bacterium RIFCSPHIGHO2_12_FULL_43_15</name>
    <dbReference type="NCBI Taxonomy" id="1798341"/>
    <lineage>
        <taxon>Bacteria</taxon>
        <taxon>Candidatus Giovannoniibacteriota</taxon>
    </lineage>
</organism>
<proteinExistence type="predicted"/>
<dbReference type="EMBL" id="MFHT01000029">
    <property type="protein sequence ID" value="OGF77216.1"/>
    <property type="molecule type" value="Genomic_DNA"/>
</dbReference>
<dbReference type="Proteomes" id="UP000177723">
    <property type="component" value="Unassembled WGS sequence"/>
</dbReference>
<evidence type="ECO:0000313" key="1">
    <source>
        <dbReference type="EMBL" id="OGF77216.1"/>
    </source>
</evidence>
<dbReference type="AlphaFoldDB" id="A0A1F5WNI6"/>
<comment type="caution">
    <text evidence="1">The sequence shown here is derived from an EMBL/GenBank/DDBJ whole genome shotgun (WGS) entry which is preliminary data.</text>
</comment>